<evidence type="ECO:0000313" key="3">
    <source>
        <dbReference type="Proteomes" id="UP000184267"/>
    </source>
</evidence>
<feature type="compositionally biased region" description="Basic and acidic residues" evidence="1">
    <location>
        <begin position="951"/>
        <end position="960"/>
    </location>
</feature>
<evidence type="ECO:0000256" key="1">
    <source>
        <dbReference type="SAM" id="MobiDB-lite"/>
    </source>
</evidence>
<comment type="caution">
    <text evidence="2">The sequence shown here is derived from an EMBL/GenBank/DDBJ whole genome shotgun (WGS) entry which is preliminary data.</text>
</comment>
<dbReference type="Proteomes" id="UP000184267">
    <property type="component" value="Unassembled WGS sequence"/>
</dbReference>
<name>A0A1M2VV71_TRAPU</name>
<proteinExistence type="predicted"/>
<accession>A0A1M2VV71</accession>
<feature type="compositionally biased region" description="Low complexity" evidence="1">
    <location>
        <begin position="982"/>
        <end position="994"/>
    </location>
</feature>
<feature type="region of interest" description="Disordered" evidence="1">
    <location>
        <begin position="71"/>
        <end position="134"/>
    </location>
</feature>
<dbReference type="OMA" id="AHASHHI"/>
<dbReference type="EMBL" id="MNAD01000635">
    <property type="protein sequence ID" value="OJT11468.1"/>
    <property type="molecule type" value="Genomic_DNA"/>
</dbReference>
<feature type="compositionally biased region" description="Acidic residues" evidence="1">
    <location>
        <begin position="1362"/>
        <end position="1381"/>
    </location>
</feature>
<gene>
    <name evidence="2" type="ORF">TRAPUB_12020</name>
</gene>
<feature type="compositionally biased region" description="Basic and acidic residues" evidence="1">
    <location>
        <begin position="400"/>
        <end position="416"/>
    </location>
</feature>
<organism evidence="2 3">
    <name type="scientific">Trametes pubescens</name>
    <name type="common">White-rot fungus</name>
    <dbReference type="NCBI Taxonomy" id="154538"/>
    <lineage>
        <taxon>Eukaryota</taxon>
        <taxon>Fungi</taxon>
        <taxon>Dikarya</taxon>
        <taxon>Basidiomycota</taxon>
        <taxon>Agaricomycotina</taxon>
        <taxon>Agaricomycetes</taxon>
        <taxon>Polyporales</taxon>
        <taxon>Polyporaceae</taxon>
        <taxon>Trametes</taxon>
    </lineage>
</organism>
<feature type="compositionally biased region" description="Acidic residues" evidence="1">
    <location>
        <begin position="1270"/>
        <end position="1290"/>
    </location>
</feature>
<feature type="region of interest" description="Disordered" evidence="1">
    <location>
        <begin position="945"/>
        <end position="995"/>
    </location>
</feature>
<keyword evidence="3" id="KW-1185">Reference proteome</keyword>
<feature type="region of interest" description="Disordered" evidence="1">
    <location>
        <begin position="841"/>
        <end position="865"/>
    </location>
</feature>
<dbReference type="OrthoDB" id="2687259at2759"/>
<feature type="compositionally biased region" description="Acidic residues" evidence="1">
    <location>
        <begin position="1310"/>
        <end position="1331"/>
    </location>
</feature>
<feature type="compositionally biased region" description="Basic residues" evidence="1">
    <location>
        <begin position="842"/>
        <end position="854"/>
    </location>
</feature>
<feature type="compositionally biased region" description="Basic and acidic residues" evidence="1">
    <location>
        <begin position="1340"/>
        <end position="1349"/>
    </location>
</feature>
<dbReference type="InterPro" id="IPR041078">
    <property type="entry name" value="Plavaka"/>
</dbReference>
<dbReference type="STRING" id="154538.A0A1M2VV71"/>
<evidence type="ECO:0000313" key="2">
    <source>
        <dbReference type="EMBL" id="OJT11468.1"/>
    </source>
</evidence>
<feature type="region of interest" description="Disordered" evidence="1">
    <location>
        <begin position="1248"/>
        <end position="1407"/>
    </location>
</feature>
<protein>
    <submittedName>
        <fullName evidence="2">Uncharacterized protein</fullName>
    </submittedName>
</protein>
<dbReference type="Pfam" id="PF18759">
    <property type="entry name" value="Plavaka"/>
    <property type="match status" value="1"/>
</dbReference>
<sequence>MSCARVDLSSATTLFSPPSPLASGLPPSLLDICPMESHSCDTCPKSYKTAEGLGQHRKRCANRIQEAETNLAKRKAAQDEAEATQKRFRTTVEDAEDDEGEVEGYGGTEGQVDMEVREPTPPRQPTPVALSPPRVRSRIGRPVRLPGKWADFEPSNREDLPAQLAEAFLSDPSPPPPPDYAPEVHAVIPEVYGTAPDVYGVYHEYLDEPQRQPSAPPAVDLPKDTTSVIDPTVYPNIRWMNKPLPDSAPLSPYGPFKAKTVYLLCEWFYNSSNTKSLDDLDALVDMMNTSGFQISDLKDFRARREMQRLDEYVSPVGIFSKEDGWTEGELELPLPKPGVQHNTEAEAPTFMVEGLYFRKIIEVIISEVQDKRFLNERHWLPHKTYWDPPAGPVPGLHHPPSPEHASDSPSSRESHPGEAPPPPGGPRVRIFSETYNSDAMNREYEKIRAQPRHPDDSPNTEYVVLPCALWSDATLLALFGSAKLWPIYLYIANISKYIRGMPTEFIAQHVAYVPELPDELLDYYRQVYAASPTTETLRWLKSELMQRVWIKLLDDDFINAYLHGVVVECADGVVRRMFPRFFTYSADYPEKVLLTAIKNLGKCPCSRCLVKLRDIRASNSTADGVPKRIDSVTLRRTLKQTRKWLFTRGLALTSKRIRDVLDARSLHPIQSAFSIRLGEVDPDFNVYDLLAPDLMHEFELGVWKNTFAHLMRLLHSQGPAAVQEFDRRMRNMPTFGRDTIRRFLKNVSRQNRLAARDFEDFLIVAIPAFEGLLPLRDGETIMDMLFELANWHALAKLRLHTSITLDIWRTVTRYMYASVRKFARTTCERHVTRELPQETLARARRAKSARKSTKGPRVAPPRNAGPKIIKYNTWNTFKYHALGHQPSYVERSGTNDNFNSQVGELEHRHAKRVYARTNKQEFEKQIANHQRRQALIRGIRADIDDAAPPVDSHRSREQQPKRAAVRTSHRSREQQPRRARAKALPPLKPPSADDLAMRYNMGESQRNPMIIYDWMAAHADDPALDDFLPSLRRHLLSRVTGKDEHSLPESWLDSFDIKDDRIYSHKIIRFNYPTYDMRRSQDSVNPRTHADIMLLAQDDPTDDHPYWYARVVGVYHAAVRYTGPQSKTREWRRVDFLWVRWYKRDATYRAGFQHRRLPRLEFVGADDPDINAFGFVDPADVLRSAYILPCFNSGTTIDYLPSDSVARQDTEDEDYIFYYVCIFVDRDIYMRHLGGGVGHNGVGVSVNESLQHGTRVERPSASRRRRPGEPDSDETSPEPSSDDNTPEESADADHKSAQSSGESALGSDDAAGEEGIGDEDAFDLEAYDEYADWIRGQGAEPDHGYREYSDAGLEDAVNSGAEDADPQDMDVDAEADTEEGFDCSSNDYDSDDSAYGFEDPTAWYPRL</sequence>
<feature type="compositionally biased region" description="Acidic residues" evidence="1">
    <location>
        <begin position="93"/>
        <end position="102"/>
    </location>
</feature>
<feature type="region of interest" description="Disordered" evidence="1">
    <location>
        <begin position="390"/>
        <end position="430"/>
    </location>
</feature>
<reference evidence="2 3" key="1">
    <citation type="submission" date="2016-10" db="EMBL/GenBank/DDBJ databases">
        <title>Genome sequence of the basidiomycete white-rot fungus Trametes pubescens.</title>
        <authorList>
            <person name="Makela M.R."/>
            <person name="Granchi Z."/>
            <person name="Peng M."/>
            <person name="De Vries R.P."/>
            <person name="Grigoriev I."/>
            <person name="Riley R."/>
            <person name="Hilden K."/>
        </authorList>
    </citation>
    <scope>NUCLEOTIDE SEQUENCE [LARGE SCALE GENOMIC DNA]</scope>
    <source>
        <strain evidence="2 3">FBCC735</strain>
    </source>
</reference>